<proteinExistence type="predicted"/>
<dbReference type="Proteomes" id="UP000250140">
    <property type="component" value="Unassembled WGS sequence"/>
</dbReference>
<dbReference type="AlphaFoldDB" id="A0A8E2JVK4"/>
<dbReference type="OrthoDB" id="9991317at2759"/>
<feature type="domain" description="CHAT" evidence="1">
    <location>
        <begin position="41"/>
        <end position="265"/>
    </location>
</feature>
<accession>A0A8E2JVK4</accession>
<name>A0A8E2JVK4_9PEZI</name>
<sequence length="265" mass="28910">MGLVPIHAAGRQWGRGIENTASHIVSSYILTFKALAYAREKCLKPLTQAEQELLVVGMPDTKGMSPLEVMDEVEAIQQNINKSTISQLKILANPSKGEVLDNLRTCTVAHFACHGISDLEDPSDSCLFIGEGFDGKAGRLTIREMATVSLKRSQIAFLSTCYTTEISAQELVDEAIHVASSFHLIGFPHVIGTMWAARDDAAIRVTSVFYKELIKSMAESGENGSHDAVAYALHSSIQALWKVEDTGEYLTDDVISWAPFIHIGA</sequence>
<reference evidence="2 3" key="1">
    <citation type="journal article" date="2016" name="Nat. Commun.">
        <title>Ectomycorrhizal ecology is imprinted in the genome of the dominant symbiotic fungus Cenococcum geophilum.</title>
        <authorList>
            <consortium name="DOE Joint Genome Institute"/>
            <person name="Peter M."/>
            <person name="Kohler A."/>
            <person name="Ohm R.A."/>
            <person name="Kuo A."/>
            <person name="Krutzmann J."/>
            <person name="Morin E."/>
            <person name="Arend M."/>
            <person name="Barry K.W."/>
            <person name="Binder M."/>
            <person name="Choi C."/>
            <person name="Clum A."/>
            <person name="Copeland A."/>
            <person name="Grisel N."/>
            <person name="Haridas S."/>
            <person name="Kipfer T."/>
            <person name="LaButti K."/>
            <person name="Lindquist E."/>
            <person name="Lipzen A."/>
            <person name="Maire R."/>
            <person name="Meier B."/>
            <person name="Mihaltcheva S."/>
            <person name="Molinier V."/>
            <person name="Murat C."/>
            <person name="Poggeler S."/>
            <person name="Quandt C.A."/>
            <person name="Sperisen C."/>
            <person name="Tritt A."/>
            <person name="Tisserant E."/>
            <person name="Crous P.W."/>
            <person name="Henrissat B."/>
            <person name="Nehls U."/>
            <person name="Egli S."/>
            <person name="Spatafora J.W."/>
            <person name="Grigoriev I.V."/>
            <person name="Martin F.M."/>
        </authorList>
    </citation>
    <scope>NUCLEOTIDE SEQUENCE [LARGE SCALE GENOMIC DNA]</scope>
    <source>
        <strain evidence="2 3">CBS 207.34</strain>
    </source>
</reference>
<dbReference type="EMBL" id="KV749094">
    <property type="protein sequence ID" value="OCL11219.1"/>
    <property type="molecule type" value="Genomic_DNA"/>
</dbReference>
<dbReference type="Pfam" id="PF12770">
    <property type="entry name" value="CHAT"/>
    <property type="match status" value="1"/>
</dbReference>
<keyword evidence="3" id="KW-1185">Reference proteome</keyword>
<evidence type="ECO:0000313" key="2">
    <source>
        <dbReference type="EMBL" id="OCL11219.1"/>
    </source>
</evidence>
<dbReference type="InterPro" id="IPR024983">
    <property type="entry name" value="CHAT_dom"/>
</dbReference>
<evidence type="ECO:0000259" key="1">
    <source>
        <dbReference type="Pfam" id="PF12770"/>
    </source>
</evidence>
<evidence type="ECO:0000313" key="3">
    <source>
        <dbReference type="Proteomes" id="UP000250140"/>
    </source>
</evidence>
<gene>
    <name evidence="2" type="ORF">AOQ84DRAFT_396395</name>
</gene>
<protein>
    <recommendedName>
        <fullName evidence="1">CHAT domain-containing protein</fullName>
    </recommendedName>
</protein>
<organism evidence="2 3">
    <name type="scientific">Glonium stellatum</name>
    <dbReference type="NCBI Taxonomy" id="574774"/>
    <lineage>
        <taxon>Eukaryota</taxon>
        <taxon>Fungi</taxon>
        <taxon>Dikarya</taxon>
        <taxon>Ascomycota</taxon>
        <taxon>Pezizomycotina</taxon>
        <taxon>Dothideomycetes</taxon>
        <taxon>Pleosporomycetidae</taxon>
        <taxon>Gloniales</taxon>
        <taxon>Gloniaceae</taxon>
        <taxon>Glonium</taxon>
    </lineage>
</organism>